<organism evidence="8 9">
    <name type="scientific">Dibothriocephalus latus</name>
    <name type="common">Fish tapeworm</name>
    <name type="synonym">Diphyllobothrium latum</name>
    <dbReference type="NCBI Taxonomy" id="60516"/>
    <lineage>
        <taxon>Eukaryota</taxon>
        <taxon>Metazoa</taxon>
        <taxon>Spiralia</taxon>
        <taxon>Lophotrochozoa</taxon>
        <taxon>Platyhelminthes</taxon>
        <taxon>Cestoda</taxon>
        <taxon>Eucestoda</taxon>
        <taxon>Diphyllobothriidea</taxon>
        <taxon>Diphyllobothriidae</taxon>
        <taxon>Dibothriocephalus</taxon>
    </lineage>
</organism>
<keyword evidence="4" id="KW-0732">Signal</keyword>
<gene>
    <name evidence="8" type="ORF">DILT_LOCUS14454</name>
</gene>
<evidence type="ECO:0000256" key="2">
    <source>
        <dbReference type="ARBA" id="ARBA00022525"/>
    </source>
</evidence>
<keyword evidence="9" id="KW-1185">Reference proteome</keyword>
<evidence type="ECO:0000256" key="5">
    <source>
        <dbReference type="ARBA" id="ARBA00022837"/>
    </source>
</evidence>
<sequence>MEGEISGRLNGLELTGVRLSGNWSAASPTSTRHEIRFHSVPPEHSLCLQALLETVVPALWYTAREVDSATNGEYVVGRNGAFSWNSVGQFADGSSVRLEQRLRRIDDPDEVGVRKVILRLDSTINGDCPLGLRQSENGKYLVNSKKKVEVANFKEQIVQLNPSKGKFP</sequence>
<dbReference type="OrthoDB" id="5985519at2759"/>
<keyword evidence="6" id="KW-0325">Glycoprotein</keyword>
<evidence type="ECO:0000256" key="4">
    <source>
        <dbReference type="ARBA" id="ARBA00022729"/>
    </source>
</evidence>
<accession>A0A3P7MPN7</accession>
<evidence type="ECO:0000256" key="6">
    <source>
        <dbReference type="ARBA" id="ARBA00023180"/>
    </source>
</evidence>
<reference evidence="8 9" key="1">
    <citation type="submission" date="2018-11" db="EMBL/GenBank/DDBJ databases">
        <authorList>
            <consortium name="Pathogen Informatics"/>
        </authorList>
    </citation>
    <scope>NUCLEOTIDE SEQUENCE [LARGE SCALE GENOMIC DNA]</scope>
</reference>
<dbReference type="SUPFAM" id="SSF54511">
    <property type="entry name" value="GFP-like"/>
    <property type="match status" value="1"/>
</dbReference>
<dbReference type="Gene3D" id="2.40.155.10">
    <property type="entry name" value="Green fluorescent protein"/>
    <property type="match status" value="1"/>
</dbReference>
<dbReference type="EMBL" id="UYRU01074348">
    <property type="protein sequence ID" value="VDN24528.1"/>
    <property type="molecule type" value="Genomic_DNA"/>
</dbReference>
<dbReference type="InterPro" id="IPR009017">
    <property type="entry name" value="GFP"/>
</dbReference>
<dbReference type="AlphaFoldDB" id="A0A3P7MPN7"/>
<proteinExistence type="predicted"/>
<protein>
    <recommendedName>
        <fullName evidence="7">Nidogen G2 beta-barrel domain-containing protein</fullName>
    </recommendedName>
</protein>
<dbReference type="Proteomes" id="UP000281553">
    <property type="component" value="Unassembled WGS sequence"/>
</dbReference>
<keyword evidence="5" id="KW-0106">Calcium</keyword>
<evidence type="ECO:0000313" key="8">
    <source>
        <dbReference type="EMBL" id="VDN24528.1"/>
    </source>
</evidence>
<evidence type="ECO:0000256" key="3">
    <source>
        <dbReference type="ARBA" id="ARBA00022530"/>
    </source>
</evidence>
<keyword evidence="2" id="KW-0964">Secreted</keyword>
<evidence type="ECO:0000259" key="7">
    <source>
        <dbReference type="Pfam" id="PF07474"/>
    </source>
</evidence>
<comment type="subcellular location">
    <subcellularLocation>
        <location evidence="1">Secreted</location>
        <location evidence="1">Extracellular space</location>
        <location evidence="1">Extracellular matrix</location>
    </subcellularLocation>
</comment>
<feature type="domain" description="Nidogen G2 beta-barrel" evidence="7">
    <location>
        <begin position="1"/>
        <end position="114"/>
    </location>
</feature>
<evidence type="ECO:0000313" key="9">
    <source>
        <dbReference type="Proteomes" id="UP000281553"/>
    </source>
</evidence>
<evidence type="ECO:0000256" key="1">
    <source>
        <dbReference type="ARBA" id="ARBA00004498"/>
    </source>
</evidence>
<dbReference type="Pfam" id="PF07474">
    <property type="entry name" value="G2F"/>
    <property type="match status" value="1"/>
</dbReference>
<dbReference type="InterPro" id="IPR006605">
    <property type="entry name" value="G2_nidogen/fibulin_G2F"/>
</dbReference>
<keyword evidence="3" id="KW-0272">Extracellular matrix</keyword>
<name>A0A3P7MPN7_DIBLA</name>